<evidence type="ECO:0000313" key="3">
    <source>
        <dbReference type="EMBL" id="GFY30966.1"/>
    </source>
</evidence>
<protein>
    <submittedName>
        <fullName evidence="3">PiggyBac transposable element-derived protein 4</fullName>
    </submittedName>
</protein>
<organism evidence="3 4">
    <name type="scientific">Trichonephila clavipes</name>
    <name type="common">Golden silk orbweaver</name>
    <name type="synonym">Nephila clavipes</name>
    <dbReference type="NCBI Taxonomy" id="2585209"/>
    <lineage>
        <taxon>Eukaryota</taxon>
        <taxon>Metazoa</taxon>
        <taxon>Ecdysozoa</taxon>
        <taxon>Arthropoda</taxon>
        <taxon>Chelicerata</taxon>
        <taxon>Arachnida</taxon>
        <taxon>Araneae</taxon>
        <taxon>Araneomorphae</taxon>
        <taxon>Entelegynae</taxon>
        <taxon>Araneoidea</taxon>
        <taxon>Nephilidae</taxon>
        <taxon>Trichonephila</taxon>
    </lineage>
</organism>
<name>A0A8X6WAZ9_TRICX</name>
<dbReference type="InterPro" id="IPR029526">
    <property type="entry name" value="PGBD"/>
</dbReference>
<feature type="domain" description="PiggyBac transposable element-derived protein" evidence="2">
    <location>
        <begin position="1"/>
        <end position="195"/>
    </location>
</feature>
<accession>A0A8X6WAZ9</accession>
<dbReference type="EMBL" id="BMAU01021395">
    <property type="protein sequence ID" value="GFY30966.1"/>
    <property type="molecule type" value="Genomic_DNA"/>
</dbReference>
<comment type="caution">
    <text evidence="3">The sequence shown here is derived from an EMBL/GenBank/DDBJ whole genome shotgun (WGS) entry which is preliminary data.</text>
</comment>
<keyword evidence="4" id="KW-1185">Reference proteome</keyword>
<dbReference type="Pfam" id="PF13843">
    <property type="entry name" value="DDE_Tnp_1_7"/>
    <property type="match status" value="1"/>
</dbReference>
<evidence type="ECO:0000259" key="2">
    <source>
        <dbReference type="Pfam" id="PF13843"/>
    </source>
</evidence>
<feature type="domain" description="PiggyBac transposable element-derived protein 4 C-terminal zinc-finger" evidence="1">
    <location>
        <begin position="255"/>
        <end position="303"/>
    </location>
</feature>
<dbReference type="Pfam" id="PF13842">
    <property type="entry name" value="zf-Tnp_2"/>
    <property type="match status" value="1"/>
</dbReference>
<evidence type="ECO:0000259" key="1">
    <source>
        <dbReference type="Pfam" id="PF13842"/>
    </source>
</evidence>
<proteinExistence type="predicted"/>
<reference evidence="3" key="1">
    <citation type="submission" date="2020-08" db="EMBL/GenBank/DDBJ databases">
        <title>Multicomponent nature underlies the extraordinary mechanical properties of spider dragline silk.</title>
        <authorList>
            <person name="Kono N."/>
            <person name="Nakamura H."/>
            <person name="Mori M."/>
            <person name="Yoshida Y."/>
            <person name="Ohtoshi R."/>
            <person name="Malay A.D."/>
            <person name="Moran D.A.P."/>
            <person name="Tomita M."/>
            <person name="Numata K."/>
            <person name="Arakawa K."/>
        </authorList>
    </citation>
    <scope>NUCLEOTIDE SEQUENCE</scope>
</reference>
<dbReference type="AlphaFoldDB" id="A0A8X6WAZ9"/>
<sequence>MYMLCEAKSGYVWSSIIFTGRGTLFDEEFLKPEFSKSMQVVLTLMKPLLNKGYCVTLDNYYSSPILTDILVKYKTDSYGTINLNRKEVPSYVKSKKLKKGETVAFRREKALILKWKDKKDVSLISTIHNSEMIAVRSSRKEKLKPKIVVDYNDTMGGVDRADQNLASYAIPRKHGEKYYRKIFFHIFNQCIWNSYVLYKKIGGSKSQLQFRLDLVNEMVIKYHSESMGSKRGRPLLKTPLQLTERHFVKFIPPTEKREKPARKCFICCRKRDRDGKKIRKETRYYCEKCDVGLCAVPCFEKFHTQCDIY</sequence>
<gene>
    <name evidence="3" type="primary">PGBD4</name>
    <name evidence="3" type="ORF">TNCV_1629391</name>
</gene>
<dbReference type="Proteomes" id="UP000887159">
    <property type="component" value="Unassembled WGS sequence"/>
</dbReference>
<dbReference type="InterPro" id="IPR032718">
    <property type="entry name" value="PGBD4_Znf_C"/>
</dbReference>
<dbReference type="PANTHER" id="PTHR46599">
    <property type="entry name" value="PIGGYBAC TRANSPOSABLE ELEMENT-DERIVED PROTEIN 4"/>
    <property type="match status" value="1"/>
</dbReference>
<dbReference type="PANTHER" id="PTHR46599:SF3">
    <property type="entry name" value="PIGGYBAC TRANSPOSABLE ELEMENT-DERIVED PROTEIN 4"/>
    <property type="match status" value="1"/>
</dbReference>
<evidence type="ECO:0000313" key="4">
    <source>
        <dbReference type="Proteomes" id="UP000887159"/>
    </source>
</evidence>